<organism evidence="2 3">
    <name type="scientific">Paenibacillus hexagrammi</name>
    <dbReference type="NCBI Taxonomy" id="2908839"/>
    <lineage>
        <taxon>Bacteria</taxon>
        <taxon>Bacillati</taxon>
        <taxon>Bacillota</taxon>
        <taxon>Bacilli</taxon>
        <taxon>Bacillales</taxon>
        <taxon>Paenibacillaceae</taxon>
        <taxon>Paenibacillus</taxon>
    </lineage>
</organism>
<dbReference type="RefSeq" id="WP_235122305.1">
    <property type="nucleotide sequence ID" value="NZ_CP090978.1"/>
</dbReference>
<reference evidence="2 3" key="1">
    <citation type="journal article" date="2024" name="Int. J. Syst. Evol. Microbiol.">
        <title>Paenibacillus hexagrammi sp. nov., a novel bacterium isolated from the gut content of Hexagrammos agrammus.</title>
        <authorList>
            <person name="Jung H.K."/>
            <person name="Kim D.G."/>
            <person name="Zin H."/>
            <person name="Park J."/>
            <person name="Jung H."/>
            <person name="Kim Y.O."/>
            <person name="Kong H.J."/>
            <person name="Kim J.W."/>
            <person name="Kim Y.S."/>
        </authorList>
    </citation>
    <scope>NUCLEOTIDE SEQUENCE [LARGE SCALE GENOMIC DNA]</scope>
    <source>
        <strain evidence="2 3">YPD9-1</strain>
    </source>
</reference>
<keyword evidence="3" id="KW-1185">Reference proteome</keyword>
<name>A0ABY3SP81_9BACL</name>
<evidence type="ECO:0000313" key="2">
    <source>
        <dbReference type="EMBL" id="UJF35748.1"/>
    </source>
</evidence>
<protein>
    <submittedName>
        <fullName evidence="2">FeoB-associated Cys-rich membrane protein</fullName>
    </submittedName>
</protein>
<dbReference type="Pfam" id="PF12669">
    <property type="entry name" value="FeoB_associated"/>
    <property type="match status" value="1"/>
</dbReference>
<keyword evidence="1" id="KW-1133">Transmembrane helix</keyword>
<sequence>MIFNIVIGFLIFGYAGWSLVRYVRKTKQGKCAACSLNQSCSSICSEFTASDANNHKTIA</sequence>
<proteinExistence type="predicted"/>
<keyword evidence="1" id="KW-0472">Membrane</keyword>
<feature type="transmembrane region" description="Helical" evidence="1">
    <location>
        <begin position="6"/>
        <end position="23"/>
    </location>
</feature>
<gene>
    <name evidence="2" type="ORF">L0M14_12030</name>
</gene>
<evidence type="ECO:0000313" key="3">
    <source>
        <dbReference type="Proteomes" id="UP001649230"/>
    </source>
</evidence>
<accession>A0ABY3SP81</accession>
<keyword evidence="1" id="KW-0812">Transmembrane</keyword>
<dbReference type="EMBL" id="CP090978">
    <property type="protein sequence ID" value="UJF35748.1"/>
    <property type="molecule type" value="Genomic_DNA"/>
</dbReference>
<evidence type="ECO:0000256" key="1">
    <source>
        <dbReference type="SAM" id="Phobius"/>
    </source>
</evidence>
<dbReference type="Proteomes" id="UP001649230">
    <property type="component" value="Chromosome"/>
</dbReference>